<evidence type="ECO:0000313" key="4">
    <source>
        <dbReference type="WBParaSite" id="Pan_g22925.t1"/>
    </source>
</evidence>
<keyword evidence="1" id="KW-0547">Nucleotide-binding</keyword>
<reference evidence="4" key="2">
    <citation type="submission" date="2020-10" db="UniProtKB">
        <authorList>
            <consortium name="WormBaseParasite"/>
        </authorList>
    </citation>
    <scope>IDENTIFICATION</scope>
</reference>
<sequence>MVCADDLEAAEIAVGQILTTSKKRYLIVEELGRGGYGCVFKVQPQPADGTEYALKLEKRREGRDHAKLAMEMNIMKLVGNLKPAQRTHFIDVYDRAKKDKFFFIVMTLVGESLQDLKRQRKPPVFSAATAHNVGLQCLQAIEHLHAIGFIHRDIKPEVPLNQFLGF</sequence>
<dbReference type="WBParaSite" id="Pan_g22925.t1">
    <property type="protein sequence ID" value="Pan_g22925.t1"/>
    <property type="gene ID" value="Pan_g22925"/>
</dbReference>
<keyword evidence="1" id="KW-0067">ATP-binding</keyword>
<dbReference type="SMART" id="SM00220">
    <property type="entry name" value="S_TKc"/>
    <property type="match status" value="1"/>
</dbReference>
<feature type="binding site" evidence="1">
    <location>
        <position position="55"/>
    </location>
    <ligand>
        <name>ATP</name>
        <dbReference type="ChEBI" id="CHEBI:30616"/>
    </ligand>
</feature>
<dbReference type="Proteomes" id="UP000492821">
    <property type="component" value="Unassembled WGS sequence"/>
</dbReference>
<accession>A0A7E4ZXA8</accession>
<reference evidence="3" key="1">
    <citation type="journal article" date="2013" name="Genetics">
        <title>The draft genome and transcriptome of Panagrellus redivivus are shaped by the harsh demands of a free-living lifestyle.</title>
        <authorList>
            <person name="Srinivasan J."/>
            <person name="Dillman A.R."/>
            <person name="Macchietto M.G."/>
            <person name="Heikkinen L."/>
            <person name="Lakso M."/>
            <person name="Fracchia K.M."/>
            <person name="Antoshechkin I."/>
            <person name="Mortazavi A."/>
            <person name="Wong G."/>
            <person name="Sternberg P.W."/>
        </authorList>
    </citation>
    <scope>NUCLEOTIDE SEQUENCE [LARGE SCALE GENOMIC DNA]</scope>
    <source>
        <strain evidence="3">MT8872</strain>
    </source>
</reference>
<dbReference type="InterPro" id="IPR011009">
    <property type="entry name" value="Kinase-like_dom_sf"/>
</dbReference>
<dbReference type="GO" id="GO:0004672">
    <property type="term" value="F:protein kinase activity"/>
    <property type="evidence" value="ECO:0007669"/>
    <property type="project" value="InterPro"/>
</dbReference>
<evidence type="ECO:0000259" key="2">
    <source>
        <dbReference type="PROSITE" id="PS50011"/>
    </source>
</evidence>
<dbReference type="Pfam" id="PF00069">
    <property type="entry name" value="Pkinase"/>
    <property type="match status" value="1"/>
</dbReference>
<dbReference type="GO" id="GO:0005524">
    <property type="term" value="F:ATP binding"/>
    <property type="evidence" value="ECO:0007669"/>
    <property type="project" value="UniProtKB-UniRule"/>
</dbReference>
<organism evidence="3 4">
    <name type="scientific">Panagrellus redivivus</name>
    <name type="common">Microworm</name>
    <dbReference type="NCBI Taxonomy" id="6233"/>
    <lineage>
        <taxon>Eukaryota</taxon>
        <taxon>Metazoa</taxon>
        <taxon>Ecdysozoa</taxon>
        <taxon>Nematoda</taxon>
        <taxon>Chromadorea</taxon>
        <taxon>Rhabditida</taxon>
        <taxon>Tylenchina</taxon>
        <taxon>Panagrolaimomorpha</taxon>
        <taxon>Panagrolaimoidea</taxon>
        <taxon>Panagrolaimidae</taxon>
        <taxon>Panagrellus</taxon>
    </lineage>
</organism>
<proteinExistence type="predicted"/>
<keyword evidence="3" id="KW-1185">Reference proteome</keyword>
<dbReference type="InterPro" id="IPR017441">
    <property type="entry name" value="Protein_kinase_ATP_BS"/>
</dbReference>
<dbReference type="SUPFAM" id="SSF56112">
    <property type="entry name" value="Protein kinase-like (PK-like)"/>
    <property type="match status" value="1"/>
</dbReference>
<dbReference type="Gene3D" id="1.10.510.10">
    <property type="entry name" value="Transferase(Phosphotransferase) domain 1"/>
    <property type="match status" value="1"/>
</dbReference>
<protein>
    <submittedName>
        <fullName evidence="4">Protein kinase domain-containing protein</fullName>
    </submittedName>
</protein>
<evidence type="ECO:0000313" key="3">
    <source>
        <dbReference type="Proteomes" id="UP000492821"/>
    </source>
</evidence>
<dbReference type="PANTHER" id="PTHR11909">
    <property type="entry name" value="CASEIN KINASE-RELATED"/>
    <property type="match status" value="1"/>
</dbReference>
<dbReference type="PROSITE" id="PS00107">
    <property type="entry name" value="PROTEIN_KINASE_ATP"/>
    <property type="match status" value="1"/>
</dbReference>
<dbReference type="InterPro" id="IPR050235">
    <property type="entry name" value="CK1_Ser-Thr_kinase"/>
</dbReference>
<dbReference type="PROSITE" id="PS50011">
    <property type="entry name" value="PROTEIN_KINASE_DOM"/>
    <property type="match status" value="1"/>
</dbReference>
<feature type="domain" description="Protein kinase" evidence="2">
    <location>
        <begin position="25"/>
        <end position="166"/>
    </location>
</feature>
<name>A0A7E4ZXA8_PANRE</name>
<dbReference type="InterPro" id="IPR000719">
    <property type="entry name" value="Prot_kinase_dom"/>
</dbReference>
<dbReference type="AlphaFoldDB" id="A0A7E4ZXA8"/>
<evidence type="ECO:0000256" key="1">
    <source>
        <dbReference type="PROSITE-ProRule" id="PRU10141"/>
    </source>
</evidence>